<feature type="domain" description="TPX2 C-terminal" evidence="7">
    <location>
        <begin position="148"/>
        <end position="191"/>
    </location>
</feature>
<protein>
    <submittedName>
        <fullName evidence="8">Protein WVD2-like 7</fullName>
    </submittedName>
</protein>
<keyword evidence="4" id="KW-0493">Microtubule</keyword>
<comment type="subcellular location">
    <subcellularLocation>
        <location evidence="1">Cytoplasm</location>
        <location evidence="1">Cytoskeleton</location>
    </subcellularLocation>
</comment>
<feature type="region of interest" description="Disordered" evidence="6">
    <location>
        <begin position="1"/>
        <end position="52"/>
    </location>
</feature>
<feature type="region of interest" description="Disordered" evidence="6">
    <location>
        <begin position="230"/>
        <end position="252"/>
    </location>
</feature>
<comment type="caution">
    <text evidence="8">The sequence shown here is derived from an EMBL/GenBank/DDBJ whole genome shotgun (WGS) entry which is preliminary data.</text>
</comment>
<sequence length="283" mass="32134">MHREAIKASSPGPKKIVNSRLISTHSNKSKDSVVPPTSTRASSMNSMVKHPAITPRPDKRYLTFQVLQKFCGVLISQNNKQYPKKRINSILYETMLQLSKILPAHVKAKHSLLLCLLLSSSKVKNEQQNVKRQVKNSQEFYVLSLSNDFFEKLEKKKNAQETEKQQLQTKSKEKPKIDFRDLRHSIAFKVGPNGKVSGKTESPNILMKKEKPNIDSRHFRHSIAFKVSPNGKVSGKTESPNSLMKKIPKIQPCDPELKGKAAFKVQDKESTSNMEVFGEDRRL</sequence>
<reference evidence="9" key="1">
    <citation type="submission" date="2024-07" db="EMBL/GenBank/DDBJ databases">
        <title>Two chromosome-level genome assemblies of Korean endemic species Abeliophyllum distichum and Forsythia ovata (Oleaceae).</title>
        <authorList>
            <person name="Jang H."/>
        </authorList>
    </citation>
    <scope>NUCLEOTIDE SEQUENCE [LARGE SCALE GENOMIC DNA]</scope>
</reference>
<comment type="similarity">
    <text evidence="2">Belongs to the TPX2 family.</text>
</comment>
<dbReference type="AlphaFoldDB" id="A0ABD1XDZ2"/>
<evidence type="ECO:0000256" key="4">
    <source>
        <dbReference type="ARBA" id="ARBA00022701"/>
    </source>
</evidence>
<evidence type="ECO:0000256" key="1">
    <source>
        <dbReference type="ARBA" id="ARBA00004245"/>
    </source>
</evidence>
<evidence type="ECO:0000313" key="9">
    <source>
        <dbReference type="Proteomes" id="UP001604277"/>
    </source>
</evidence>
<evidence type="ECO:0000259" key="7">
    <source>
        <dbReference type="Pfam" id="PF06886"/>
    </source>
</evidence>
<dbReference type="Proteomes" id="UP001604277">
    <property type="component" value="Unassembled WGS sequence"/>
</dbReference>
<keyword evidence="5" id="KW-0206">Cytoskeleton</keyword>
<evidence type="ECO:0000256" key="2">
    <source>
        <dbReference type="ARBA" id="ARBA00005885"/>
    </source>
</evidence>
<keyword evidence="9" id="KW-1185">Reference proteome</keyword>
<dbReference type="GO" id="GO:0005874">
    <property type="term" value="C:microtubule"/>
    <property type="evidence" value="ECO:0007669"/>
    <property type="project" value="UniProtKB-KW"/>
</dbReference>
<feature type="compositionally biased region" description="Polar residues" evidence="6">
    <location>
        <begin position="35"/>
        <end position="46"/>
    </location>
</feature>
<gene>
    <name evidence="8" type="ORF">Fot_04639</name>
</gene>
<proteinExistence type="inferred from homology"/>
<name>A0ABD1XDZ2_9LAMI</name>
<organism evidence="8 9">
    <name type="scientific">Forsythia ovata</name>
    <dbReference type="NCBI Taxonomy" id="205694"/>
    <lineage>
        <taxon>Eukaryota</taxon>
        <taxon>Viridiplantae</taxon>
        <taxon>Streptophyta</taxon>
        <taxon>Embryophyta</taxon>
        <taxon>Tracheophyta</taxon>
        <taxon>Spermatophyta</taxon>
        <taxon>Magnoliopsida</taxon>
        <taxon>eudicotyledons</taxon>
        <taxon>Gunneridae</taxon>
        <taxon>Pentapetalae</taxon>
        <taxon>asterids</taxon>
        <taxon>lamiids</taxon>
        <taxon>Lamiales</taxon>
        <taxon>Oleaceae</taxon>
        <taxon>Forsythieae</taxon>
        <taxon>Forsythia</taxon>
    </lineage>
</organism>
<keyword evidence="3" id="KW-0963">Cytoplasm</keyword>
<dbReference type="EMBL" id="JBFOLJ010000001">
    <property type="protein sequence ID" value="KAL2559900.1"/>
    <property type="molecule type" value="Genomic_DNA"/>
</dbReference>
<dbReference type="Pfam" id="PF06886">
    <property type="entry name" value="TPX2"/>
    <property type="match status" value="1"/>
</dbReference>
<evidence type="ECO:0000256" key="5">
    <source>
        <dbReference type="ARBA" id="ARBA00023212"/>
    </source>
</evidence>
<accession>A0ABD1XDZ2</accession>
<dbReference type="InterPro" id="IPR027329">
    <property type="entry name" value="TPX2_C"/>
</dbReference>
<evidence type="ECO:0000313" key="8">
    <source>
        <dbReference type="EMBL" id="KAL2559900.1"/>
    </source>
</evidence>
<evidence type="ECO:0000256" key="3">
    <source>
        <dbReference type="ARBA" id="ARBA00022490"/>
    </source>
</evidence>
<evidence type="ECO:0000256" key="6">
    <source>
        <dbReference type="SAM" id="MobiDB-lite"/>
    </source>
</evidence>